<organism evidence="1 2">
    <name type="scientific">Candidatus Methanodesulfokora washburnensis</name>
    <dbReference type="NCBI Taxonomy" id="2478471"/>
    <lineage>
        <taxon>Archaea</taxon>
        <taxon>Thermoproteota</taxon>
        <taxon>Candidatus Korarchaeia</taxon>
        <taxon>Candidatus Korarchaeia incertae sedis</taxon>
        <taxon>Candidatus Methanodesulfokora</taxon>
    </lineage>
</organism>
<dbReference type="OrthoDB" id="9948at2157"/>
<dbReference type="EMBL" id="RCOS01000077">
    <property type="protein sequence ID" value="RSN75203.1"/>
    <property type="molecule type" value="Genomic_DNA"/>
</dbReference>
<evidence type="ECO:0000313" key="1">
    <source>
        <dbReference type="EMBL" id="RSN75203.1"/>
    </source>
</evidence>
<dbReference type="RefSeq" id="WP_125671251.1">
    <property type="nucleotide sequence ID" value="NZ_RCOS01000077.1"/>
</dbReference>
<keyword evidence="2" id="KW-1185">Reference proteome</keyword>
<dbReference type="PANTHER" id="PTHR38597:SF1">
    <property type="entry name" value="BLL3834 PROTEIN"/>
    <property type="match status" value="1"/>
</dbReference>
<comment type="caution">
    <text evidence="1">The sequence shown here is derived from an EMBL/GenBank/DDBJ whole genome shotgun (WGS) entry which is preliminary data.</text>
</comment>
<sequence>MEIVGEAELPLHGGKAPSWLFSRMKSLGREIIKSIVFEFGRREFLLRLSDPFWFQSLGCVLGYDWHSSGVTTVLSAVIREVLDEEDLGIAACGGKGKRSLETQHEIVEKGDKLSLSDRRIAEISKASRLSAKVDNAALQDGHSLYHHIIIFSEDGDWTVVQQGMNPERKTARRYHWVSQGLKSFVNRPHSGIIAESMEKEVLDLTAEESEETRRISVDLVREGPRRLKRMMEELSGGGLSPYLGDSLRVLRMPRRIDWKAVEEANQLDIRDFEGLLLVRGIGPSLLRALSLISEVVYGAPPSKKDPARYSFAFGGKDGVPYPVNIRLMEQAVDVLKTGILHSNIEERDRRAVSK</sequence>
<dbReference type="Pfam" id="PF05559">
    <property type="entry name" value="DUF763"/>
    <property type="match status" value="1"/>
</dbReference>
<accession>A0A3R9PWW0</accession>
<dbReference type="PANTHER" id="PTHR38597">
    <property type="entry name" value="BLL3834 PROTEIN"/>
    <property type="match status" value="1"/>
</dbReference>
<proteinExistence type="predicted"/>
<protein>
    <submittedName>
        <fullName evidence="1">DUF763 domain-containing protein</fullName>
    </submittedName>
</protein>
<name>A0A3R9PWW0_9CREN</name>
<dbReference type="InterPro" id="IPR008482">
    <property type="entry name" value="DUF763"/>
</dbReference>
<dbReference type="AlphaFoldDB" id="A0A3R9PWW0"/>
<dbReference type="Proteomes" id="UP000277582">
    <property type="component" value="Unassembled WGS sequence"/>
</dbReference>
<evidence type="ECO:0000313" key="2">
    <source>
        <dbReference type="Proteomes" id="UP000277582"/>
    </source>
</evidence>
<gene>
    <name evidence="1" type="ORF">D6D85_06695</name>
</gene>
<reference evidence="1 2" key="1">
    <citation type="submission" date="2018-10" db="EMBL/GenBank/DDBJ databases">
        <title>Co-occurring genomic capacity for anaerobic methane metabolism and dissimilatory sulfite reduction discovered in the Korarchaeota.</title>
        <authorList>
            <person name="Mckay L.J."/>
            <person name="Dlakic M."/>
            <person name="Fields M.W."/>
            <person name="Delmont T.O."/>
            <person name="Eren A.M."/>
            <person name="Jay Z.J."/>
            <person name="Klingelsmith K.B."/>
            <person name="Rusch D.B."/>
            <person name="Inskeep W.P."/>
        </authorList>
    </citation>
    <scope>NUCLEOTIDE SEQUENCE [LARGE SCALE GENOMIC DNA]</scope>
    <source>
        <strain evidence="1 2">MDKW</strain>
    </source>
</reference>